<dbReference type="WBParaSite" id="ECPE_0001467001-mRNA-1">
    <property type="protein sequence ID" value="ECPE_0001467001-mRNA-1"/>
    <property type="gene ID" value="ECPE_0001467001"/>
</dbReference>
<accession>A0A183B5Z5</accession>
<evidence type="ECO:0000259" key="2">
    <source>
        <dbReference type="PROSITE" id="PS50888"/>
    </source>
</evidence>
<dbReference type="OrthoDB" id="6085656at2759"/>
<reference evidence="3 4" key="2">
    <citation type="submission" date="2018-11" db="EMBL/GenBank/DDBJ databases">
        <authorList>
            <consortium name="Pathogen Informatics"/>
        </authorList>
    </citation>
    <scope>NUCLEOTIDE SEQUENCE [LARGE SCALE GENOMIC DNA]</scope>
    <source>
        <strain evidence="3 4">Egypt</strain>
    </source>
</reference>
<feature type="compositionally biased region" description="Acidic residues" evidence="1">
    <location>
        <begin position="24"/>
        <end position="36"/>
    </location>
</feature>
<proteinExistence type="predicted"/>
<gene>
    <name evidence="3" type="ORF">ECPE_LOCUS14630</name>
</gene>
<evidence type="ECO:0000313" key="3">
    <source>
        <dbReference type="EMBL" id="VDP91902.1"/>
    </source>
</evidence>
<reference evidence="5" key="1">
    <citation type="submission" date="2016-06" db="UniProtKB">
        <authorList>
            <consortium name="WormBaseParasite"/>
        </authorList>
    </citation>
    <scope>IDENTIFICATION</scope>
</reference>
<feature type="domain" description="BHLH" evidence="2">
    <location>
        <begin position="115"/>
        <end position="172"/>
    </location>
</feature>
<dbReference type="InterPro" id="IPR036638">
    <property type="entry name" value="HLH_DNA-bd_sf"/>
</dbReference>
<evidence type="ECO:0000313" key="4">
    <source>
        <dbReference type="Proteomes" id="UP000272942"/>
    </source>
</evidence>
<feature type="region of interest" description="Disordered" evidence="1">
    <location>
        <begin position="331"/>
        <end position="353"/>
    </location>
</feature>
<dbReference type="SUPFAM" id="SSF47459">
    <property type="entry name" value="HLH, helix-loop-helix DNA-binding domain"/>
    <property type="match status" value="1"/>
</dbReference>
<evidence type="ECO:0000256" key="1">
    <source>
        <dbReference type="SAM" id="MobiDB-lite"/>
    </source>
</evidence>
<protein>
    <submittedName>
        <fullName evidence="5">BHLH domain-containing protein</fullName>
    </submittedName>
</protein>
<name>A0A183B5Z5_9TREM</name>
<dbReference type="Gene3D" id="4.10.280.10">
    <property type="entry name" value="Helix-loop-helix DNA-binding domain"/>
    <property type="match status" value="1"/>
</dbReference>
<dbReference type="AlphaFoldDB" id="A0A183B5Z5"/>
<keyword evidence="4" id="KW-1185">Reference proteome</keyword>
<sequence length="417" mass="45908">MDARVPKKSMFQPKDHSELNSEADIGDDAPALDEADSEHCSFSLLDSDEDAGHLNDEAEIDHSGSRPDCTNMSSSLTDAIVSSPSSSTQSMDEYSLTRLSEPRPSSGRVTRAKSDRRTAKQLTERKRRDRINALLDTLRTLILRLLRKNPRHHRKLEKADILELVVSFLKRELHKSRHQTDPSIDPKSSITLDHARSCSFSLNQDMKTAPQCVAATPDVFPSPPHIPITYPPTPYDPYASNFTIPISQLPPAPYMLVTDPSQNPVPYPASGCPIPFYPFKSGIDTNCNLPESTTLSNTITSRRPLGSIENMNRNAVQTTTINAFMGYVRSPTKDRRPLQSQTQSQVLQPSSSSAHISTLIAARSVGSGMPPSVPGPTGPDCVHKTRVLNDENQGSYSHLQSVLGSTAPSQTLWRPYV</sequence>
<dbReference type="CDD" id="cd11410">
    <property type="entry name" value="bHLH_O_HES"/>
    <property type="match status" value="1"/>
</dbReference>
<feature type="compositionally biased region" description="Polar residues" evidence="1">
    <location>
        <begin position="338"/>
        <end position="353"/>
    </location>
</feature>
<feature type="region of interest" description="Disordered" evidence="1">
    <location>
        <begin position="1"/>
        <end position="125"/>
    </location>
</feature>
<dbReference type="InterPro" id="IPR011598">
    <property type="entry name" value="bHLH_dom"/>
</dbReference>
<dbReference type="Proteomes" id="UP000272942">
    <property type="component" value="Unassembled WGS sequence"/>
</dbReference>
<dbReference type="EMBL" id="UZAN01058077">
    <property type="protein sequence ID" value="VDP91902.1"/>
    <property type="molecule type" value="Genomic_DNA"/>
</dbReference>
<organism evidence="5">
    <name type="scientific">Echinostoma caproni</name>
    <dbReference type="NCBI Taxonomy" id="27848"/>
    <lineage>
        <taxon>Eukaryota</taxon>
        <taxon>Metazoa</taxon>
        <taxon>Spiralia</taxon>
        <taxon>Lophotrochozoa</taxon>
        <taxon>Platyhelminthes</taxon>
        <taxon>Trematoda</taxon>
        <taxon>Digenea</taxon>
        <taxon>Plagiorchiida</taxon>
        <taxon>Echinostomata</taxon>
        <taxon>Echinostomatoidea</taxon>
        <taxon>Echinostomatidae</taxon>
        <taxon>Echinostoma</taxon>
    </lineage>
</organism>
<feature type="compositionally biased region" description="Basic and acidic residues" evidence="1">
    <location>
        <begin position="50"/>
        <end position="65"/>
    </location>
</feature>
<dbReference type="GO" id="GO:0046983">
    <property type="term" value="F:protein dimerization activity"/>
    <property type="evidence" value="ECO:0007669"/>
    <property type="project" value="InterPro"/>
</dbReference>
<evidence type="ECO:0000313" key="5">
    <source>
        <dbReference type="WBParaSite" id="ECPE_0001467001-mRNA-1"/>
    </source>
</evidence>
<dbReference type="PROSITE" id="PS50888">
    <property type="entry name" value="BHLH"/>
    <property type="match status" value="1"/>
</dbReference>
<dbReference type="Pfam" id="PF00010">
    <property type="entry name" value="HLH"/>
    <property type="match status" value="1"/>
</dbReference>
<dbReference type="SMART" id="SM00353">
    <property type="entry name" value="HLH"/>
    <property type="match status" value="1"/>
</dbReference>
<feature type="compositionally biased region" description="Basic and acidic residues" evidence="1">
    <location>
        <begin position="112"/>
        <end position="125"/>
    </location>
</feature>
<feature type="compositionally biased region" description="Polar residues" evidence="1">
    <location>
        <begin position="68"/>
        <end position="92"/>
    </location>
</feature>